<evidence type="ECO:0000259" key="5">
    <source>
        <dbReference type="PROSITE" id="PS51173"/>
    </source>
</evidence>
<dbReference type="SUPFAM" id="SSF53474">
    <property type="entry name" value="alpha/beta-Hydrolases"/>
    <property type="match status" value="2"/>
</dbReference>
<keyword evidence="2" id="KW-0378">Hydrolase</keyword>
<accession>A0ABT9MM89</accession>
<dbReference type="InterPro" id="IPR008965">
    <property type="entry name" value="CBM2/CBM3_carb-bd_dom_sf"/>
</dbReference>
<organism evidence="6 7">
    <name type="scientific">Catenuloplanes nepalensis</name>
    <dbReference type="NCBI Taxonomy" id="587533"/>
    <lineage>
        <taxon>Bacteria</taxon>
        <taxon>Bacillati</taxon>
        <taxon>Actinomycetota</taxon>
        <taxon>Actinomycetes</taxon>
        <taxon>Micromonosporales</taxon>
        <taxon>Micromonosporaceae</taxon>
        <taxon>Catenuloplanes</taxon>
    </lineage>
</organism>
<proteinExistence type="predicted"/>
<comment type="caution">
    <text evidence="6">The sequence shown here is derived from an EMBL/GenBank/DDBJ whole genome shotgun (WGS) entry which is preliminary data.</text>
</comment>
<dbReference type="Pfam" id="PF00553">
    <property type="entry name" value="CBM_2"/>
    <property type="match status" value="1"/>
</dbReference>
<feature type="signal peptide" evidence="4">
    <location>
        <begin position="1"/>
        <end position="28"/>
    </location>
</feature>
<dbReference type="RefSeq" id="WP_306827313.1">
    <property type="nucleotide sequence ID" value="NZ_JAUSRA010000001.1"/>
</dbReference>
<dbReference type="PANTHER" id="PTHR43037:SF5">
    <property type="entry name" value="FERULOYL ESTERASE"/>
    <property type="match status" value="1"/>
</dbReference>
<feature type="region of interest" description="Disordered" evidence="3">
    <location>
        <begin position="301"/>
        <end position="334"/>
    </location>
</feature>
<dbReference type="InterPro" id="IPR001919">
    <property type="entry name" value="CBD2"/>
</dbReference>
<dbReference type="Gene3D" id="3.40.50.1820">
    <property type="entry name" value="alpha/beta hydrolase"/>
    <property type="match status" value="1"/>
</dbReference>
<evidence type="ECO:0000256" key="3">
    <source>
        <dbReference type="SAM" id="MobiDB-lite"/>
    </source>
</evidence>
<evidence type="ECO:0000313" key="7">
    <source>
        <dbReference type="Proteomes" id="UP001240984"/>
    </source>
</evidence>
<feature type="compositionally biased region" description="Pro residues" evidence="3">
    <location>
        <begin position="308"/>
        <end position="333"/>
    </location>
</feature>
<gene>
    <name evidence="6" type="ORF">J2S43_000935</name>
</gene>
<keyword evidence="1 4" id="KW-0732">Signal</keyword>
<evidence type="ECO:0000313" key="6">
    <source>
        <dbReference type="EMBL" id="MDP9792423.1"/>
    </source>
</evidence>
<feature type="chain" id="PRO_5046197459" evidence="4">
    <location>
        <begin position="29"/>
        <end position="441"/>
    </location>
</feature>
<evidence type="ECO:0000256" key="4">
    <source>
        <dbReference type="SAM" id="SignalP"/>
    </source>
</evidence>
<name>A0ABT9MM89_9ACTN</name>
<dbReference type="EMBL" id="JAUSRA010000001">
    <property type="protein sequence ID" value="MDP9792423.1"/>
    <property type="molecule type" value="Genomic_DNA"/>
</dbReference>
<dbReference type="Pfam" id="PF10503">
    <property type="entry name" value="Esterase_PHB"/>
    <property type="match status" value="1"/>
</dbReference>
<dbReference type="PANTHER" id="PTHR43037">
    <property type="entry name" value="UNNAMED PRODUCT-RELATED"/>
    <property type="match status" value="1"/>
</dbReference>
<dbReference type="InterPro" id="IPR012291">
    <property type="entry name" value="CBM2_carb-bd_dom_sf"/>
</dbReference>
<dbReference type="Gene3D" id="2.60.40.290">
    <property type="match status" value="1"/>
</dbReference>
<dbReference type="SMART" id="SM00637">
    <property type="entry name" value="CBD_II"/>
    <property type="match status" value="1"/>
</dbReference>
<sequence>MRARLLALASVVLVAVVTALGLPTPAAAAALTEVTSFGANPSNLRMYLYVPDKLAAKPGLLVAVHYCTGTGPAFYNGSQFDELANQHGYIVIYPSVTRSSQCFDVASPAALRREGGSDPVGIKSMIDYVRARYPVDADKIVATGVSSGGMMTNVLLGVYPDVFSAGSAFAGVPFGCFATTNGSEWNSDCANGLIIKTPQQWGDLVRNAYPAYSGRRPRMQTWHGTNDETLKYPNFGEQIKQWTNVHGLSQTPSYTDTPQSGYTRTRYGGTGDQAPVEGISMAGVSHNLPVDAAAAIHFLGLDTTTPTSPSPTPTTPGPTPTTPAPTTPAPTTPAPAGACQVGYTINSWNTGFTASVSITNTGTATVNGWTLAFTLPSGQTVTNSWNATINPSSGALSARNVSYNGTLSVGATQTFGFQATHTGTATKPAVFSLNGSICTIA</sequence>
<dbReference type="InterPro" id="IPR010126">
    <property type="entry name" value="Esterase_phb"/>
</dbReference>
<reference evidence="6 7" key="1">
    <citation type="submission" date="2023-07" db="EMBL/GenBank/DDBJ databases">
        <title>Sequencing the genomes of 1000 actinobacteria strains.</title>
        <authorList>
            <person name="Klenk H.-P."/>
        </authorList>
    </citation>
    <scope>NUCLEOTIDE SEQUENCE [LARGE SCALE GENOMIC DNA]</scope>
    <source>
        <strain evidence="6 7">DSM 44710</strain>
    </source>
</reference>
<protein>
    <submittedName>
        <fullName evidence="6">Poly(Hydroxyalkanoate) depolymerase family esterase</fullName>
    </submittedName>
</protein>
<dbReference type="NCBIfam" id="TIGR01840">
    <property type="entry name" value="esterase_phb"/>
    <property type="match status" value="1"/>
</dbReference>
<feature type="domain" description="CBM2" evidence="5">
    <location>
        <begin position="332"/>
        <end position="441"/>
    </location>
</feature>
<dbReference type="PROSITE" id="PS51173">
    <property type="entry name" value="CBM2"/>
    <property type="match status" value="1"/>
</dbReference>
<evidence type="ECO:0000256" key="2">
    <source>
        <dbReference type="ARBA" id="ARBA00022801"/>
    </source>
</evidence>
<dbReference type="InterPro" id="IPR029058">
    <property type="entry name" value="AB_hydrolase_fold"/>
</dbReference>
<keyword evidence="7" id="KW-1185">Reference proteome</keyword>
<dbReference type="Proteomes" id="UP001240984">
    <property type="component" value="Unassembled WGS sequence"/>
</dbReference>
<evidence type="ECO:0000256" key="1">
    <source>
        <dbReference type="ARBA" id="ARBA00022729"/>
    </source>
</evidence>
<dbReference type="InterPro" id="IPR050955">
    <property type="entry name" value="Plant_Biomass_Hydrol_Est"/>
</dbReference>
<dbReference type="SUPFAM" id="SSF49384">
    <property type="entry name" value="Carbohydrate-binding domain"/>
    <property type="match status" value="1"/>
</dbReference>